<comment type="similarity">
    <text evidence="1 7">Belongs to the RecO family.</text>
</comment>
<dbReference type="HAMAP" id="MF_00201">
    <property type="entry name" value="RecO"/>
    <property type="match status" value="1"/>
</dbReference>
<evidence type="ECO:0000256" key="6">
    <source>
        <dbReference type="ARBA" id="ARBA00033409"/>
    </source>
</evidence>
<comment type="caution">
    <text evidence="9">The sequence shown here is derived from an EMBL/GenBank/DDBJ whole genome shotgun (WGS) entry which is preliminary data.</text>
</comment>
<dbReference type="NCBIfam" id="TIGR00613">
    <property type="entry name" value="reco"/>
    <property type="match status" value="1"/>
</dbReference>
<keyword evidence="10" id="KW-1185">Reference proteome</keyword>
<dbReference type="Pfam" id="PF11967">
    <property type="entry name" value="RecO_N"/>
    <property type="match status" value="1"/>
</dbReference>
<dbReference type="EMBL" id="JAHCVK010000014">
    <property type="protein sequence ID" value="MBT0654678.1"/>
    <property type="molecule type" value="Genomic_DNA"/>
</dbReference>
<dbReference type="Gene3D" id="2.40.50.140">
    <property type="entry name" value="Nucleic acid-binding proteins"/>
    <property type="match status" value="1"/>
</dbReference>
<dbReference type="SUPFAM" id="SSF50249">
    <property type="entry name" value="Nucleic acid-binding proteins"/>
    <property type="match status" value="1"/>
</dbReference>
<evidence type="ECO:0000313" key="9">
    <source>
        <dbReference type="EMBL" id="MBT0654678.1"/>
    </source>
</evidence>
<dbReference type="InterPro" id="IPR037278">
    <property type="entry name" value="ARFGAP/RecO"/>
</dbReference>
<name>A0ABS5SH35_9BACT</name>
<evidence type="ECO:0000256" key="7">
    <source>
        <dbReference type="HAMAP-Rule" id="MF_00201"/>
    </source>
</evidence>
<feature type="domain" description="DNA replication/recombination mediator RecO N-terminal" evidence="8">
    <location>
        <begin position="1"/>
        <end position="78"/>
    </location>
</feature>
<evidence type="ECO:0000256" key="4">
    <source>
        <dbReference type="ARBA" id="ARBA00023172"/>
    </source>
</evidence>
<evidence type="ECO:0000259" key="8">
    <source>
        <dbReference type="Pfam" id="PF11967"/>
    </source>
</evidence>
<dbReference type="PANTHER" id="PTHR33991:SF1">
    <property type="entry name" value="DNA REPAIR PROTEIN RECO"/>
    <property type="match status" value="1"/>
</dbReference>
<comment type="function">
    <text evidence="7">Involved in DNA repair and RecF pathway recombination.</text>
</comment>
<keyword evidence="4 7" id="KW-0233">DNA recombination</keyword>
<organism evidence="9 10">
    <name type="scientific">Geomobilimonas luticola</name>
    <dbReference type="NCBI Taxonomy" id="1114878"/>
    <lineage>
        <taxon>Bacteria</taxon>
        <taxon>Pseudomonadati</taxon>
        <taxon>Thermodesulfobacteriota</taxon>
        <taxon>Desulfuromonadia</taxon>
        <taxon>Geobacterales</taxon>
        <taxon>Geobacteraceae</taxon>
        <taxon>Geomobilimonas</taxon>
    </lineage>
</organism>
<dbReference type="RefSeq" id="WP_214176687.1">
    <property type="nucleotide sequence ID" value="NZ_JAHCVK010000014.1"/>
</dbReference>
<dbReference type="SUPFAM" id="SSF57863">
    <property type="entry name" value="ArfGap/RecO-like zinc finger"/>
    <property type="match status" value="1"/>
</dbReference>
<evidence type="ECO:0000313" key="10">
    <source>
        <dbReference type="Proteomes" id="UP000756860"/>
    </source>
</evidence>
<sequence>MRTTECESIILGATDYREADRLVTFFCHEHGKLRGVARGAKRSRQRFGGALEPFARLRLQVGLKEGLVQVQGADILTVFAGIRADLARIGCAGYACELVDRLLPEGVTNPRLFRLLSAFLEFLDHSPPVGSARRFFELNLLNILGYRPALEQCAGCGADLAGLGRLGFSAAAGGLLCRNCDTGATQIAATTVSLLQRCLATGRFGAVDFPSPALAEAGKLLDACIAIHLSRPLNSLVFLRELEGEAPGGPVQIG</sequence>
<proteinExistence type="inferred from homology"/>
<reference evidence="9 10" key="1">
    <citation type="submission" date="2021-05" db="EMBL/GenBank/DDBJ databases">
        <title>The draft genome of Geobacter luticola JCM 17780.</title>
        <authorList>
            <person name="Xu Z."/>
            <person name="Masuda Y."/>
            <person name="Itoh H."/>
            <person name="Senoo K."/>
        </authorList>
    </citation>
    <scope>NUCLEOTIDE SEQUENCE [LARGE SCALE GENOMIC DNA]</scope>
    <source>
        <strain evidence="9 10">JCM 17780</strain>
    </source>
</reference>
<dbReference type="InterPro" id="IPR042242">
    <property type="entry name" value="RecO_C"/>
</dbReference>
<dbReference type="InterPro" id="IPR003717">
    <property type="entry name" value="RecO"/>
</dbReference>
<protein>
    <recommendedName>
        <fullName evidence="2 7">DNA repair protein RecO</fullName>
    </recommendedName>
    <alternativeName>
        <fullName evidence="6 7">Recombination protein O</fullName>
    </alternativeName>
</protein>
<accession>A0ABS5SH35</accession>
<dbReference type="PANTHER" id="PTHR33991">
    <property type="entry name" value="DNA REPAIR PROTEIN RECO"/>
    <property type="match status" value="1"/>
</dbReference>
<dbReference type="InterPro" id="IPR022572">
    <property type="entry name" value="DNA_rep/recomb_RecO_N"/>
</dbReference>
<keyword evidence="3 7" id="KW-0227">DNA damage</keyword>
<dbReference type="Proteomes" id="UP000756860">
    <property type="component" value="Unassembled WGS sequence"/>
</dbReference>
<evidence type="ECO:0000256" key="1">
    <source>
        <dbReference type="ARBA" id="ARBA00007452"/>
    </source>
</evidence>
<evidence type="ECO:0000256" key="5">
    <source>
        <dbReference type="ARBA" id="ARBA00023204"/>
    </source>
</evidence>
<dbReference type="Gene3D" id="1.20.1440.120">
    <property type="entry name" value="Recombination protein O, C-terminal domain"/>
    <property type="match status" value="1"/>
</dbReference>
<evidence type="ECO:0000256" key="3">
    <source>
        <dbReference type="ARBA" id="ARBA00022763"/>
    </source>
</evidence>
<dbReference type="Pfam" id="PF02565">
    <property type="entry name" value="RecO_C"/>
    <property type="match status" value="1"/>
</dbReference>
<evidence type="ECO:0000256" key="2">
    <source>
        <dbReference type="ARBA" id="ARBA00021310"/>
    </source>
</evidence>
<dbReference type="InterPro" id="IPR012340">
    <property type="entry name" value="NA-bd_OB-fold"/>
</dbReference>
<gene>
    <name evidence="7 9" type="primary">recO</name>
    <name evidence="9" type="ORF">KI810_16620</name>
</gene>
<keyword evidence="5 7" id="KW-0234">DNA repair</keyword>